<evidence type="ECO:0000313" key="2">
    <source>
        <dbReference type="EMBL" id="KOG32812.1"/>
    </source>
</evidence>
<gene>
    <name evidence="2" type="ORF">ADK37_25620</name>
</gene>
<dbReference type="EMBL" id="LGUS01000179">
    <property type="protein sequence ID" value="KOG32812.1"/>
    <property type="molecule type" value="Genomic_DNA"/>
</dbReference>
<organism evidence="2 3">
    <name type="scientific">Streptomyces resistomycificus</name>
    <dbReference type="NCBI Taxonomy" id="67356"/>
    <lineage>
        <taxon>Bacteria</taxon>
        <taxon>Bacillati</taxon>
        <taxon>Actinomycetota</taxon>
        <taxon>Actinomycetes</taxon>
        <taxon>Kitasatosporales</taxon>
        <taxon>Streptomycetaceae</taxon>
        <taxon>Streptomyces</taxon>
        <taxon>Streptomyces aurantiacus group</taxon>
    </lineage>
</organism>
<feature type="region of interest" description="Disordered" evidence="1">
    <location>
        <begin position="233"/>
        <end position="261"/>
    </location>
</feature>
<keyword evidence="3" id="KW-1185">Reference proteome</keyword>
<feature type="region of interest" description="Disordered" evidence="1">
    <location>
        <begin position="47"/>
        <end position="111"/>
    </location>
</feature>
<comment type="caution">
    <text evidence="2">The sequence shown here is derived from an EMBL/GenBank/DDBJ whole genome shotgun (WGS) entry which is preliminary data.</text>
</comment>
<dbReference type="eggNOG" id="ENOG5030VUY">
    <property type="taxonomic scope" value="Bacteria"/>
</dbReference>
<reference evidence="3" key="1">
    <citation type="submission" date="2015-07" db="EMBL/GenBank/DDBJ databases">
        <authorList>
            <person name="Ju K.-S."/>
            <person name="Doroghazi J.R."/>
            <person name="Metcalf W.W."/>
        </authorList>
    </citation>
    <scope>NUCLEOTIDE SEQUENCE [LARGE SCALE GENOMIC DNA]</scope>
    <source>
        <strain evidence="3">NRRL 2290</strain>
    </source>
</reference>
<accession>A0A0L8L3S1</accession>
<sequence length="261" mass="27661">MWAAITSHVQRSPASGEWSFGRVHPRVCFISRKVCSRSNLLRNACQRTSMPSPVRPVAEDHNQTGSGSSPSGQAVDLESDQRDLNGGEFTGVLDPCGAGGQPRVDAVPGHRAGGAVPVGDLDRRRIRLAPGFRLGKAELLAVLRRSPAVGIGQGVLLGRGRRPSHDAVGAHPSQDLDREAVEEVGHARGVVAGVEDDQDVAVTRVPAAHLDQIHDHPADLSGGDLGDVVVRPETHGVQELAPRRPARFQSATKEYGQPGTN</sequence>
<dbReference type="Proteomes" id="UP000037251">
    <property type="component" value="Unassembled WGS sequence"/>
</dbReference>
<proteinExistence type="predicted"/>
<protein>
    <submittedName>
        <fullName evidence="2">Uncharacterized protein</fullName>
    </submittedName>
</protein>
<evidence type="ECO:0000313" key="3">
    <source>
        <dbReference type="Proteomes" id="UP000037251"/>
    </source>
</evidence>
<evidence type="ECO:0000256" key="1">
    <source>
        <dbReference type="SAM" id="MobiDB-lite"/>
    </source>
</evidence>
<dbReference type="AlphaFoldDB" id="A0A0L8L3S1"/>
<name>A0A0L8L3S1_9ACTN</name>
<feature type="compositionally biased region" description="Polar residues" evidence="1">
    <location>
        <begin position="63"/>
        <end position="72"/>
    </location>
</feature>